<evidence type="ECO:0000313" key="8">
    <source>
        <dbReference type="Proteomes" id="UP000225706"/>
    </source>
</evidence>
<dbReference type="SUPFAM" id="SSF50044">
    <property type="entry name" value="SH3-domain"/>
    <property type="match status" value="1"/>
</dbReference>
<evidence type="ECO:0000256" key="4">
    <source>
        <dbReference type="SAM" id="MobiDB-lite"/>
    </source>
</evidence>
<name>A0A2B4RIB6_STYPI</name>
<feature type="compositionally biased region" description="Polar residues" evidence="4">
    <location>
        <begin position="331"/>
        <end position="347"/>
    </location>
</feature>
<evidence type="ECO:0000313" key="7">
    <source>
        <dbReference type="EMBL" id="PFX16230.1"/>
    </source>
</evidence>
<feature type="domain" description="SH3" evidence="5">
    <location>
        <begin position="259"/>
        <end position="318"/>
    </location>
</feature>
<feature type="compositionally biased region" description="Basic and acidic residues" evidence="4">
    <location>
        <begin position="432"/>
        <end position="449"/>
    </location>
</feature>
<feature type="domain" description="Rho-GAP" evidence="6">
    <location>
        <begin position="1"/>
        <end position="236"/>
    </location>
</feature>
<protein>
    <submittedName>
        <fullName evidence="7">SLIT-ROBO Rho GTPase-activating protein 1</fullName>
    </submittedName>
</protein>
<dbReference type="STRING" id="50429.A0A2B4RIB6"/>
<dbReference type="InterPro" id="IPR008936">
    <property type="entry name" value="Rho_GTPase_activation_prot"/>
</dbReference>
<dbReference type="PROSITE" id="PS50002">
    <property type="entry name" value="SH3"/>
    <property type="match status" value="1"/>
</dbReference>
<feature type="region of interest" description="Disordered" evidence="4">
    <location>
        <begin position="321"/>
        <end position="594"/>
    </location>
</feature>
<evidence type="ECO:0000259" key="6">
    <source>
        <dbReference type="PROSITE" id="PS50238"/>
    </source>
</evidence>
<dbReference type="Gene3D" id="2.30.30.40">
    <property type="entry name" value="SH3 Domains"/>
    <property type="match status" value="1"/>
</dbReference>
<keyword evidence="2" id="KW-0175">Coiled coil</keyword>
<reference evidence="8" key="1">
    <citation type="journal article" date="2017" name="bioRxiv">
        <title>Comparative analysis of the genomes of Stylophora pistillata and Acropora digitifera provides evidence for extensive differences between species of corals.</title>
        <authorList>
            <person name="Voolstra C.R."/>
            <person name="Li Y."/>
            <person name="Liew Y.J."/>
            <person name="Baumgarten S."/>
            <person name="Zoccola D."/>
            <person name="Flot J.-F."/>
            <person name="Tambutte S."/>
            <person name="Allemand D."/>
            <person name="Aranda M."/>
        </authorList>
    </citation>
    <scope>NUCLEOTIDE SEQUENCE [LARGE SCALE GENOMIC DNA]</scope>
</reference>
<sequence length="594" mass="65800">MHQQKSSECKKRYVKAKIEYVLSLEFTKRFLENYYSGFLKILVDSADGVRKAKLSVEATKSKQFFFDDNPGTLVLTFTFAFLSYNDEEVSPQQNDLIEHHYSVFERLQKEKAKTEEKMRELILTSSVKVRVKDENDMLTKILVSASVEDGIKEIMTALNSLPESVVRVMEYLFSFLTCKCYRVSEHSDSNKMDAHNLAVVFGPTLLRIPSEQDMIAYQSQVNGMIELLIKHCDEIFPGSGETLPAPLSEIEESESEEDPEPREAEALYDYSARSSKELSFKKGDIIQVFKRFTPEWWDGTINGTEGFVPDRYIRMLTDDEVDNTKDGEGSVSISGELSPSPKISSSGIDRPKDFKLPPRIPKRQGSLRGRESLPSPTSDHVSPAAASPITVSPIGVSSQGPSPGSSSFKKTSAPAISSEDIVKRQLTLLRKAPREEGDTSVDKTSDKEQGFVIPRLRSISPTRKSQSPGQEKAEDVDEKEEPKEKDGKGGGGGEASKEEHRKSVEGVGQPREEASIPANHTPPASPQTTPARKIPPAVRPKPKGNRNPQPPFRKNSDDLLASLQAAQVVRSDRASGGPDDTRKNRGSIGDDTAF</sequence>
<dbReference type="EMBL" id="LSMT01000563">
    <property type="protein sequence ID" value="PFX16230.1"/>
    <property type="molecule type" value="Genomic_DNA"/>
</dbReference>
<dbReference type="GO" id="GO:0007165">
    <property type="term" value="P:signal transduction"/>
    <property type="evidence" value="ECO:0007669"/>
    <property type="project" value="InterPro"/>
</dbReference>
<feature type="compositionally biased region" description="Basic and acidic residues" evidence="4">
    <location>
        <begin position="495"/>
        <end position="514"/>
    </location>
</feature>
<dbReference type="SMART" id="SM00324">
    <property type="entry name" value="RhoGAP"/>
    <property type="match status" value="1"/>
</dbReference>
<keyword evidence="1 3" id="KW-0728">SH3 domain</keyword>
<dbReference type="PRINTS" id="PR01887">
    <property type="entry name" value="SPECTRNALPHA"/>
</dbReference>
<dbReference type="OrthoDB" id="207120at2759"/>
<dbReference type="Pfam" id="PF00620">
    <property type="entry name" value="RhoGAP"/>
    <property type="match status" value="1"/>
</dbReference>
<dbReference type="InterPro" id="IPR051627">
    <property type="entry name" value="SLIT-ROBO_RhoGAP"/>
</dbReference>
<evidence type="ECO:0000256" key="2">
    <source>
        <dbReference type="ARBA" id="ARBA00023054"/>
    </source>
</evidence>
<dbReference type="InterPro" id="IPR036028">
    <property type="entry name" value="SH3-like_dom_sf"/>
</dbReference>
<feature type="region of interest" description="Disordered" evidence="4">
    <location>
        <begin position="243"/>
        <end position="263"/>
    </location>
</feature>
<dbReference type="SMART" id="SM00326">
    <property type="entry name" value="SH3"/>
    <property type="match status" value="1"/>
</dbReference>
<dbReference type="PROSITE" id="PS50238">
    <property type="entry name" value="RHOGAP"/>
    <property type="match status" value="1"/>
</dbReference>
<proteinExistence type="predicted"/>
<comment type="caution">
    <text evidence="7">The sequence shown here is derived from an EMBL/GenBank/DDBJ whole genome shotgun (WGS) entry which is preliminary data.</text>
</comment>
<accession>A0A2B4RIB6</accession>
<organism evidence="7 8">
    <name type="scientific">Stylophora pistillata</name>
    <name type="common">Smooth cauliflower coral</name>
    <dbReference type="NCBI Taxonomy" id="50429"/>
    <lineage>
        <taxon>Eukaryota</taxon>
        <taxon>Metazoa</taxon>
        <taxon>Cnidaria</taxon>
        <taxon>Anthozoa</taxon>
        <taxon>Hexacorallia</taxon>
        <taxon>Scleractinia</taxon>
        <taxon>Astrocoeniina</taxon>
        <taxon>Pocilloporidae</taxon>
        <taxon>Stylophora</taxon>
    </lineage>
</organism>
<dbReference type="Pfam" id="PF00018">
    <property type="entry name" value="SH3_1"/>
    <property type="match status" value="1"/>
</dbReference>
<feature type="compositionally biased region" description="Acidic residues" evidence="4">
    <location>
        <begin position="249"/>
        <end position="260"/>
    </location>
</feature>
<dbReference type="Proteomes" id="UP000225706">
    <property type="component" value="Unassembled WGS sequence"/>
</dbReference>
<evidence type="ECO:0000259" key="5">
    <source>
        <dbReference type="PROSITE" id="PS50002"/>
    </source>
</evidence>
<evidence type="ECO:0000256" key="1">
    <source>
        <dbReference type="ARBA" id="ARBA00022443"/>
    </source>
</evidence>
<dbReference type="AlphaFoldDB" id="A0A2B4RIB6"/>
<dbReference type="SUPFAM" id="SSF48350">
    <property type="entry name" value="GTPase activation domain, GAP"/>
    <property type="match status" value="1"/>
</dbReference>
<dbReference type="InterPro" id="IPR001452">
    <property type="entry name" value="SH3_domain"/>
</dbReference>
<feature type="compositionally biased region" description="Polar residues" evidence="4">
    <location>
        <begin position="459"/>
        <end position="469"/>
    </location>
</feature>
<keyword evidence="8" id="KW-1185">Reference proteome</keyword>
<dbReference type="Gene3D" id="1.10.555.10">
    <property type="entry name" value="Rho GTPase activation protein"/>
    <property type="match status" value="1"/>
</dbReference>
<dbReference type="InterPro" id="IPR000198">
    <property type="entry name" value="RhoGAP_dom"/>
</dbReference>
<dbReference type="CDD" id="cd00159">
    <property type="entry name" value="RhoGAP"/>
    <property type="match status" value="1"/>
</dbReference>
<dbReference type="FunFam" id="2.30.30.40:FF:000136">
    <property type="entry name" value="Rho GTPase activating protein 4"/>
    <property type="match status" value="1"/>
</dbReference>
<dbReference type="PRINTS" id="PR00452">
    <property type="entry name" value="SH3DOMAIN"/>
</dbReference>
<evidence type="ECO:0000256" key="3">
    <source>
        <dbReference type="PROSITE-ProRule" id="PRU00192"/>
    </source>
</evidence>
<gene>
    <name evidence="7" type="primary">SRGAP1</name>
    <name evidence="7" type="ORF">AWC38_SpisGene19506</name>
</gene>
<dbReference type="PANTHER" id="PTHR14166">
    <property type="entry name" value="SLIT-ROBO RHO GTPASE ACTIVATING PROTEIN"/>
    <property type="match status" value="1"/>
</dbReference>
<feature type="compositionally biased region" description="Low complexity" evidence="4">
    <location>
        <begin position="392"/>
        <end position="407"/>
    </location>
</feature>